<dbReference type="EMBL" id="CAJZBQ010000041">
    <property type="protein sequence ID" value="CAG9326866.1"/>
    <property type="molecule type" value="Genomic_DNA"/>
</dbReference>
<feature type="transmembrane region" description="Helical" evidence="1">
    <location>
        <begin position="74"/>
        <end position="91"/>
    </location>
</feature>
<keyword evidence="1" id="KW-0472">Membrane</keyword>
<organism evidence="2 3">
    <name type="scientific">Blepharisma stoltei</name>
    <dbReference type="NCBI Taxonomy" id="1481888"/>
    <lineage>
        <taxon>Eukaryota</taxon>
        <taxon>Sar</taxon>
        <taxon>Alveolata</taxon>
        <taxon>Ciliophora</taxon>
        <taxon>Postciliodesmatophora</taxon>
        <taxon>Heterotrichea</taxon>
        <taxon>Heterotrichida</taxon>
        <taxon>Blepharismidae</taxon>
        <taxon>Blepharisma</taxon>
    </lineage>
</organism>
<dbReference type="Proteomes" id="UP001162131">
    <property type="component" value="Unassembled WGS sequence"/>
</dbReference>
<protein>
    <submittedName>
        <fullName evidence="2">Uncharacterized protein</fullName>
    </submittedName>
</protein>
<accession>A0AAU9K117</accession>
<dbReference type="AlphaFoldDB" id="A0AAU9K117"/>
<keyword evidence="1" id="KW-1133">Transmembrane helix</keyword>
<evidence type="ECO:0000313" key="2">
    <source>
        <dbReference type="EMBL" id="CAG9326866.1"/>
    </source>
</evidence>
<keyword evidence="3" id="KW-1185">Reference proteome</keyword>
<comment type="caution">
    <text evidence="2">The sequence shown here is derived from an EMBL/GenBank/DDBJ whole genome shotgun (WGS) entry which is preliminary data.</text>
</comment>
<keyword evidence="1" id="KW-0812">Transmembrane</keyword>
<proteinExistence type="predicted"/>
<evidence type="ECO:0000313" key="3">
    <source>
        <dbReference type="Proteomes" id="UP001162131"/>
    </source>
</evidence>
<sequence>MVRYQKFSSQKLRMKAWGPKIDDVKKKETKCHLKTPKPFLSTSDLLAFHHKFLMVITIIKQPLRKLTQLRLTKPLLLSILLIITIHLFEIFY</sequence>
<gene>
    <name evidence="2" type="ORF">BSTOLATCC_MIC42127</name>
</gene>
<name>A0AAU9K117_9CILI</name>
<evidence type="ECO:0000256" key="1">
    <source>
        <dbReference type="SAM" id="Phobius"/>
    </source>
</evidence>
<reference evidence="2" key="1">
    <citation type="submission" date="2021-09" db="EMBL/GenBank/DDBJ databases">
        <authorList>
            <consortium name="AG Swart"/>
            <person name="Singh M."/>
            <person name="Singh A."/>
            <person name="Seah K."/>
            <person name="Emmerich C."/>
        </authorList>
    </citation>
    <scope>NUCLEOTIDE SEQUENCE</scope>
    <source>
        <strain evidence="2">ATCC30299</strain>
    </source>
</reference>